<feature type="domain" description="Acyl-CoA oxidase/dehydrogenase middle" evidence="8">
    <location>
        <begin position="65"/>
        <end position="160"/>
    </location>
</feature>
<evidence type="ECO:0000313" key="10">
    <source>
        <dbReference type="EMBL" id="KHN84004.1"/>
    </source>
</evidence>
<dbReference type="OrthoDB" id="435240at2759"/>
<evidence type="ECO:0000259" key="8">
    <source>
        <dbReference type="Pfam" id="PF02770"/>
    </source>
</evidence>
<dbReference type="PANTHER" id="PTHR42807:SF1">
    <property type="entry name" value="GLUTARYL-COA DEHYDROGENASE, MITOCHONDRIAL"/>
    <property type="match status" value="1"/>
</dbReference>
<evidence type="ECO:0000256" key="5">
    <source>
        <dbReference type="ARBA" id="ARBA00022946"/>
    </source>
</evidence>
<comment type="cofactor">
    <cofactor evidence="1">
        <name>FAD</name>
        <dbReference type="ChEBI" id="CHEBI:57692"/>
    </cofactor>
</comment>
<keyword evidence="3" id="KW-0285">Flavoprotein</keyword>
<evidence type="ECO:0000256" key="6">
    <source>
        <dbReference type="ARBA" id="ARBA00023002"/>
    </source>
</evidence>
<evidence type="ECO:0000256" key="2">
    <source>
        <dbReference type="ARBA" id="ARBA00004173"/>
    </source>
</evidence>
<protein>
    <submittedName>
        <fullName evidence="10">Putative glutaryl-CoA dehydrogenase</fullName>
    </submittedName>
</protein>
<comment type="subcellular location">
    <subcellularLocation>
        <location evidence="2">Mitochondrion</location>
    </subcellularLocation>
</comment>
<dbReference type="InterPro" id="IPR036250">
    <property type="entry name" value="AcylCo_DH-like_C"/>
</dbReference>
<feature type="domain" description="Acyl-CoA dehydrogenase/oxidase N-terminal" evidence="9">
    <location>
        <begin position="2"/>
        <end position="61"/>
    </location>
</feature>
<dbReference type="GO" id="GO:0046949">
    <property type="term" value="P:fatty-acyl-CoA biosynthetic process"/>
    <property type="evidence" value="ECO:0007669"/>
    <property type="project" value="TreeGrafter"/>
</dbReference>
<dbReference type="STRING" id="6265.A0A0B2VRQ0"/>
<dbReference type="GO" id="GO:0000062">
    <property type="term" value="F:fatty-acyl-CoA binding"/>
    <property type="evidence" value="ECO:0007669"/>
    <property type="project" value="TreeGrafter"/>
</dbReference>
<dbReference type="Proteomes" id="UP000031036">
    <property type="component" value="Unassembled WGS sequence"/>
</dbReference>
<dbReference type="OMA" id="AIMRSEN"/>
<evidence type="ECO:0000313" key="11">
    <source>
        <dbReference type="Proteomes" id="UP000031036"/>
    </source>
</evidence>
<keyword evidence="5" id="KW-0809">Transit peptide</keyword>
<reference evidence="10 11" key="1">
    <citation type="submission" date="2014-11" db="EMBL/GenBank/DDBJ databases">
        <title>Genetic blueprint of the zoonotic pathogen Toxocara canis.</title>
        <authorList>
            <person name="Zhu X.-Q."/>
            <person name="Korhonen P.K."/>
            <person name="Cai H."/>
            <person name="Young N.D."/>
            <person name="Nejsum P."/>
            <person name="von Samson-Himmelstjerna G."/>
            <person name="Boag P.R."/>
            <person name="Tan P."/>
            <person name="Li Q."/>
            <person name="Min J."/>
            <person name="Yang Y."/>
            <person name="Wang X."/>
            <person name="Fang X."/>
            <person name="Hall R.S."/>
            <person name="Hofmann A."/>
            <person name="Sternberg P.W."/>
            <person name="Jex A.R."/>
            <person name="Gasser R.B."/>
        </authorList>
    </citation>
    <scope>NUCLEOTIDE SEQUENCE [LARGE SCALE GENOMIC DNA]</scope>
    <source>
        <strain evidence="10">PN_DK_2014</strain>
    </source>
</reference>
<feature type="non-terminal residue" evidence="10">
    <location>
        <position position="1"/>
    </location>
</feature>
<keyword evidence="4" id="KW-0274">FAD</keyword>
<comment type="caution">
    <text evidence="10">The sequence shown here is derived from an EMBL/GenBank/DDBJ whole genome shotgun (WGS) entry which is preliminary data.</text>
</comment>
<dbReference type="Gene3D" id="1.20.140.10">
    <property type="entry name" value="Butyryl-CoA Dehydrogenase, subunit A, domain 3"/>
    <property type="match status" value="1"/>
</dbReference>
<dbReference type="GO" id="GO:0004361">
    <property type="term" value="F:glutaryl-CoA dehydrogenase activity"/>
    <property type="evidence" value="ECO:0007669"/>
    <property type="project" value="TreeGrafter"/>
</dbReference>
<evidence type="ECO:0000259" key="9">
    <source>
        <dbReference type="Pfam" id="PF02771"/>
    </source>
</evidence>
<dbReference type="GO" id="GO:0005743">
    <property type="term" value="C:mitochondrial inner membrane"/>
    <property type="evidence" value="ECO:0007669"/>
    <property type="project" value="TreeGrafter"/>
</dbReference>
<dbReference type="InterPro" id="IPR046373">
    <property type="entry name" value="Acyl-CoA_Oxase/DH_mid-dom_sf"/>
</dbReference>
<gene>
    <name evidence="10" type="primary">F54D5.7</name>
    <name evidence="10" type="ORF">Tcan_04508</name>
</gene>
<dbReference type="InterPro" id="IPR052033">
    <property type="entry name" value="Glutaryl-CoA_DH_mitochondrial"/>
</dbReference>
<evidence type="ECO:0000256" key="3">
    <source>
        <dbReference type="ARBA" id="ARBA00022630"/>
    </source>
</evidence>
<dbReference type="AlphaFoldDB" id="A0A0B2VRQ0"/>
<proteinExistence type="predicted"/>
<dbReference type="SUPFAM" id="SSF47203">
    <property type="entry name" value="Acyl-CoA dehydrogenase C-terminal domain-like"/>
    <property type="match status" value="1"/>
</dbReference>
<name>A0A0B2VRQ0_TOXCA</name>
<dbReference type="InterPro" id="IPR013786">
    <property type="entry name" value="AcylCoA_DH/ox_N"/>
</dbReference>
<dbReference type="Gene3D" id="2.40.110.10">
    <property type="entry name" value="Butyryl-CoA Dehydrogenase, subunit A, domain 2"/>
    <property type="match status" value="1"/>
</dbReference>
<dbReference type="Gene3D" id="1.10.540.10">
    <property type="entry name" value="Acyl-CoA dehydrogenase/oxidase, N-terminal domain"/>
    <property type="match status" value="1"/>
</dbReference>
<dbReference type="GO" id="GO:0033539">
    <property type="term" value="P:fatty acid beta-oxidation using acyl-CoA dehydrogenase"/>
    <property type="evidence" value="ECO:0007669"/>
    <property type="project" value="TreeGrafter"/>
</dbReference>
<dbReference type="InterPro" id="IPR009100">
    <property type="entry name" value="AcylCoA_DH/oxidase_NM_dom_sf"/>
</dbReference>
<dbReference type="Pfam" id="PF02770">
    <property type="entry name" value="Acyl-CoA_dh_M"/>
    <property type="match status" value="1"/>
</dbReference>
<evidence type="ECO:0000256" key="1">
    <source>
        <dbReference type="ARBA" id="ARBA00001974"/>
    </source>
</evidence>
<evidence type="ECO:0000256" key="7">
    <source>
        <dbReference type="ARBA" id="ARBA00023128"/>
    </source>
</evidence>
<dbReference type="PANTHER" id="PTHR42807">
    <property type="entry name" value="GLUTARYL-COA DEHYDROGENASE, MITOCHONDRIAL"/>
    <property type="match status" value="1"/>
</dbReference>
<accession>A0A0B2VRQ0</accession>
<dbReference type="GO" id="GO:0050660">
    <property type="term" value="F:flavin adenine dinucleotide binding"/>
    <property type="evidence" value="ECO:0007669"/>
    <property type="project" value="InterPro"/>
</dbReference>
<dbReference type="FunFam" id="2.40.110.10:FF:000008">
    <property type="entry name" value="Glutaryl-CoA dehydrogenase, mitochondrial"/>
    <property type="match status" value="1"/>
</dbReference>
<keyword evidence="11" id="KW-1185">Reference proteome</keyword>
<organism evidence="10 11">
    <name type="scientific">Toxocara canis</name>
    <name type="common">Canine roundworm</name>
    <dbReference type="NCBI Taxonomy" id="6265"/>
    <lineage>
        <taxon>Eukaryota</taxon>
        <taxon>Metazoa</taxon>
        <taxon>Ecdysozoa</taxon>
        <taxon>Nematoda</taxon>
        <taxon>Chromadorea</taxon>
        <taxon>Rhabditida</taxon>
        <taxon>Spirurina</taxon>
        <taxon>Ascaridomorpha</taxon>
        <taxon>Ascaridoidea</taxon>
        <taxon>Toxocaridae</taxon>
        <taxon>Toxocara</taxon>
    </lineage>
</organism>
<sequence>GYGCVGTSFVGYGLLAREVEAIDSGYRSAVSVQTSLVIGPIYNYGSEQQKSKYIPGLAAGEMIGCFGLTEPNHGSNPAGMETKARWDANAKVYKLSGTKSWISNSPVADVMIVWARSDRHNNEIMGFILERGMPGLTTPKIEGKLSLRTSITGQIAMDEVPVPEENLLAAIKGMVGPFGCLNNARLSIAWGALGAAETCFRIARDYAIERLASPVFAIMRSENLRGHFLTNAMSERILFSHRMIIIVREYQNQSPHRGNSLSNDRKLERRLLMRLR</sequence>
<keyword evidence="6" id="KW-0560">Oxidoreductase</keyword>
<evidence type="ECO:0000256" key="4">
    <source>
        <dbReference type="ARBA" id="ARBA00022827"/>
    </source>
</evidence>
<dbReference type="SUPFAM" id="SSF56645">
    <property type="entry name" value="Acyl-CoA dehydrogenase NM domain-like"/>
    <property type="match status" value="1"/>
</dbReference>
<keyword evidence="7" id="KW-0496">Mitochondrion</keyword>
<dbReference type="InterPro" id="IPR006091">
    <property type="entry name" value="Acyl-CoA_Oxase/DH_mid-dom"/>
</dbReference>
<dbReference type="EMBL" id="JPKZ01001086">
    <property type="protein sequence ID" value="KHN84004.1"/>
    <property type="molecule type" value="Genomic_DNA"/>
</dbReference>
<dbReference type="InterPro" id="IPR037069">
    <property type="entry name" value="AcylCoA_DH/ox_N_sf"/>
</dbReference>
<dbReference type="Pfam" id="PF02771">
    <property type="entry name" value="Acyl-CoA_dh_N"/>
    <property type="match status" value="1"/>
</dbReference>